<evidence type="ECO:0000256" key="1">
    <source>
        <dbReference type="ARBA" id="ARBA00004123"/>
    </source>
</evidence>
<protein>
    <recommendedName>
        <fullName evidence="8">BHLH domain-containing protein</fullName>
    </recommendedName>
</protein>
<feature type="compositionally biased region" description="Low complexity" evidence="7">
    <location>
        <begin position="208"/>
        <end position="220"/>
    </location>
</feature>
<dbReference type="Pfam" id="PF00010">
    <property type="entry name" value="HLH"/>
    <property type="match status" value="1"/>
</dbReference>
<dbReference type="Proteomes" id="UP001415857">
    <property type="component" value="Unassembled WGS sequence"/>
</dbReference>
<reference evidence="9 10" key="1">
    <citation type="journal article" date="2024" name="Plant J.">
        <title>Genome sequences and population genomics reveal climatic adaptation and genomic divergence between two closely related sweetgum species.</title>
        <authorList>
            <person name="Xu W.Q."/>
            <person name="Ren C.Q."/>
            <person name="Zhang X.Y."/>
            <person name="Comes H.P."/>
            <person name="Liu X.H."/>
            <person name="Li Y.G."/>
            <person name="Kettle C.J."/>
            <person name="Jalonen R."/>
            <person name="Gaisberger H."/>
            <person name="Ma Y.Z."/>
            <person name="Qiu Y.X."/>
        </authorList>
    </citation>
    <scope>NUCLEOTIDE SEQUENCE [LARGE SCALE GENOMIC DNA]</scope>
    <source>
        <strain evidence="9">Hangzhou</strain>
    </source>
</reference>
<evidence type="ECO:0000313" key="10">
    <source>
        <dbReference type="Proteomes" id="UP001415857"/>
    </source>
</evidence>
<evidence type="ECO:0000256" key="7">
    <source>
        <dbReference type="SAM" id="MobiDB-lite"/>
    </source>
</evidence>
<keyword evidence="2" id="KW-0805">Transcription regulation</keyword>
<keyword evidence="4" id="KW-0804">Transcription</keyword>
<dbReference type="PROSITE" id="PS50888">
    <property type="entry name" value="BHLH"/>
    <property type="match status" value="1"/>
</dbReference>
<comment type="subcellular location">
    <subcellularLocation>
        <location evidence="1">Nucleus</location>
    </subcellularLocation>
</comment>
<feature type="compositionally biased region" description="Basic residues" evidence="7">
    <location>
        <begin position="225"/>
        <end position="238"/>
    </location>
</feature>
<gene>
    <name evidence="9" type="ORF">L1049_027932</name>
</gene>
<evidence type="ECO:0000259" key="8">
    <source>
        <dbReference type="PROSITE" id="PS50888"/>
    </source>
</evidence>
<dbReference type="GO" id="GO:0003700">
    <property type="term" value="F:DNA-binding transcription factor activity"/>
    <property type="evidence" value="ECO:0007669"/>
    <property type="project" value="TreeGrafter"/>
</dbReference>
<organism evidence="9 10">
    <name type="scientific">Liquidambar formosana</name>
    <name type="common">Formosan gum</name>
    <dbReference type="NCBI Taxonomy" id="63359"/>
    <lineage>
        <taxon>Eukaryota</taxon>
        <taxon>Viridiplantae</taxon>
        <taxon>Streptophyta</taxon>
        <taxon>Embryophyta</taxon>
        <taxon>Tracheophyta</taxon>
        <taxon>Spermatophyta</taxon>
        <taxon>Magnoliopsida</taxon>
        <taxon>eudicotyledons</taxon>
        <taxon>Gunneridae</taxon>
        <taxon>Pentapetalae</taxon>
        <taxon>Saxifragales</taxon>
        <taxon>Altingiaceae</taxon>
        <taxon>Liquidambar</taxon>
    </lineage>
</organism>
<name>A0AAP0RI66_LIQFO</name>
<feature type="domain" description="BHLH" evidence="8">
    <location>
        <begin position="260"/>
        <end position="310"/>
    </location>
</feature>
<dbReference type="FunFam" id="4.10.280.10:FF:000058">
    <property type="entry name" value="transcription factor BEE 3-like"/>
    <property type="match status" value="1"/>
</dbReference>
<feature type="region of interest" description="Disordered" evidence="7">
    <location>
        <begin position="200"/>
        <end position="266"/>
    </location>
</feature>
<evidence type="ECO:0000256" key="4">
    <source>
        <dbReference type="ARBA" id="ARBA00023163"/>
    </source>
</evidence>
<dbReference type="CDD" id="cd18919">
    <property type="entry name" value="bHLH_AtBPE_like"/>
    <property type="match status" value="1"/>
</dbReference>
<keyword evidence="10" id="KW-1185">Reference proteome</keyword>
<evidence type="ECO:0000256" key="2">
    <source>
        <dbReference type="ARBA" id="ARBA00023015"/>
    </source>
</evidence>
<dbReference type="Gene3D" id="4.10.280.10">
    <property type="entry name" value="Helix-loop-helix DNA-binding domain"/>
    <property type="match status" value="1"/>
</dbReference>
<keyword evidence="5" id="KW-0539">Nucleus</keyword>
<dbReference type="InterPro" id="IPR036638">
    <property type="entry name" value="HLH_DNA-bd_sf"/>
</dbReference>
<dbReference type="GO" id="GO:0003677">
    <property type="term" value="F:DNA binding"/>
    <property type="evidence" value="ECO:0007669"/>
    <property type="project" value="UniProtKB-KW"/>
</dbReference>
<comment type="caution">
    <text evidence="9">The sequence shown here is derived from an EMBL/GenBank/DDBJ whole genome shotgun (WGS) entry which is preliminary data.</text>
</comment>
<dbReference type="GO" id="GO:0046983">
    <property type="term" value="F:protein dimerization activity"/>
    <property type="evidence" value="ECO:0007669"/>
    <property type="project" value="InterPro"/>
</dbReference>
<dbReference type="InterPro" id="IPR024097">
    <property type="entry name" value="bHLH_ZIP_TF"/>
</dbReference>
<dbReference type="AlphaFoldDB" id="A0AAP0RI66"/>
<keyword evidence="3" id="KW-0238">DNA-binding</keyword>
<dbReference type="EMBL" id="JBBPBK010000009">
    <property type="protein sequence ID" value="KAK9278367.1"/>
    <property type="molecule type" value="Genomic_DNA"/>
</dbReference>
<evidence type="ECO:0000313" key="9">
    <source>
        <dbReference type="EMBL" id="KAK9278367.1"/>
    </source>
</evidence>
<dbReference type="PANTHER" id="PTHR12565">
    <property type="entry name" value="STEROL REGULATORY ELEMENT-BINDING PROTEIN"/>
    <property type="match status" value="1"/>
</dbReference>
<dbReference type="SMART" id="SM00353">
    <property type="entry name" value="HLH"/>
    <property type="match status" value="1"/>
</dbReference>
<dbReference type="InterPro" id="IPR011598">
    <property type="entry name" value="bHLH_dom"/>
</dbReference>
<sequence>MAQDIWDRLCNHFSSEKFQHDPHTKVEPDRIEFYGLTHYSSDTKFWINPGAERLYNEMIALRAQHDSDSDNLMTTDEICDQVLETKSGYIRGLGHDLKHMRLITRKLQSLKPSYPFLEVDPNMELVNQFTELNPTVLDSPNLNYHSFMGFSNDTFFSHQTPEFPGNLEENFPGIFHLNEQNVMPVAQPIVSEGNYCHESKKRKAMDVSESSSGNSSSPVSETGIKRKNVMSSRRGKRVKGNEKEEGKTKEVVHVRARRGQATDSHSLAERVRRGKINEKLRCLQDIVPGCYKTMGMAVMLDEIINYVQSLQNQVEFLSMKLTAASTFYDFNSETDAMEMMQRAKAHEAQQKERLLTEGYGGLACLQPTWPL</sequence>
<dbReference type="PANTHER" id="PTHR12565:SF340">
    <property type="entry name" value="TRANSCRIPTION FACTOR BEE 3"/>
    <property type="match status" value="1"/>
</dbReference>
<evidence type="ECO:0000256" key="6">
    <source>
        <dbReference type="ARBA" id="ARBA00055372"/>
    </source>
</evidence>
<evidence type="ECO:0000256" key="3">
    <source>
        <dbReference type="ARBA" id="ARBA00023125"/>
    </source>
</evidence>
<comment type="function">
    <text evidence="6">Positive regulator of brassinosteroid signaling.</text>
</comment>
<evidence type="ECO:0000256" key="5">
    <source>
        <dbReference type="ARBA" id="ARBA00023242"/>
    </source>
</evidence>
<accession>A0AAP0RI66</accession>
<dbReference type="SUPFAM" id="SSF47459">
    <property type="entry name" value="HLH, helix-loop-helix DNA-binding domain"/>
    <property type="match status" value="1"/>
</dbReference>
<dbReference type="GO" id="GO:0006351">
    <property type="term" value="P:DNA-templated transcription"/>
    <property type="evidence" value="ECO:0007669"/>
    <property type="project" value="UniProtKB-ARBA"/>
</dbReference>
<feature type="compositionally biased region" description="Basic and acidic residues" evidence="7">
    <location>
        <begin position="239"/>
        <end position="253"/>
    </location>
</feature>
<proteinExistence type="predicted"/>
<dbReference type="GO" id="GO:0005634">
    <property type="term" value="C:nucleus"/>
    <property type="evidence" value="ECO:0007669"/>
    <property type="project" value="UniProtKB-SubCell"/>
</dbReference>